<comment type="domain">
    <text evidence="8">The N-terminal domain determines nucleotide recognition and specific binding, while the C-terminal domain determines the specific binding to the target protein.</text>
</comment>
<keyword evidence="3 8" id="KW-0479">Metal-binding</keyword>
<evidence type="ECO:0000259" key="9">
    <source>
        <dbReference type="Pfam" id="PF12804"/>
    </source>
</evidence>
<dbReference type="InterPro" id="IPR025877">
    <property type="entry name" value="MobA-like_NTP_Trfase"/>
</dbReference>
<sequence>MTRHKKTLESSKVLGCVLAGGQSRRMGGGDKSLMDLGGKTMLDMILARLKPQLHDIILNANGDPDRFARFQLPVAADPVGDFAGPLAGVLAGMTYAHNERPDISHVISVAGDTPFFPTSLVSRFCAAVPGDRPVIALASSADKLHPVFGLWPVSLKADLEDWLQSGKTGKVLAFVDCYDSVEVAFDADPDSGLDPFFNANKPDDLSTVRDALSLHSR</sequence>
<dbReference type="CDD" id="cd02503">
    <property type="entry name" value="MobA"/>
    <property type="match status" value="1"/>
</dbReference>
<keyword evidence="6 8" id="KW-0342">GTP-binding</keyword>
<evidence type="ECO:0000256" key="6">
    <source>
        <dbReference type="ARBA" id="ARBA00023134"/>
    </source>
</evidence>
<dbReference type="STRING" id="187304.B0E33_28155"/>
<feature type="binding site" evidence="8">
    <location>
        <begin position="18"/>
        <end position="20"/>
    </location>
    <ligand>
        <name>GTP</name>
        <dbReference type="ChEBI" id="CHEBI:37565"/>
    </ligand>
</feature>
<accession>A0A0M6XY85</accession>
<evidence type="ECO:0000256" key="5">
    <source>
        <dbReference type="ARBA" id="ARBA00022842"/>
    </source>
</evidence>
<dbReference type="OrthoDB" id="9788394at2"/>
<comment type="catalytic activity">
    <reaction evidence="8">
        <text>Mo-molybdopterin + GTP + H(+) = Mo-molybdopterin guanine dinucleotide + diphosphate</text>
        <dbReference type="Rhea" id="RHEA:34243"/>
        <dbReference type="ChEBI" id="CHEBI:15378"/>
        <dbReference type="ChEBI" id="CHEBI:33019"/>
        <dbReference type="ChEBI" id="CHEBI:37565"/>
        <dbReference type="ChEBI" id="CHEBI:71302"/>
        <dbReference type="ChEBI" id="CHEBI:71310"/>
        <dbReference type="EC" id="2.7.7.77"/>
    </reaction>
</comment>
<name>A0A0M6XY85_9HYPH</name>
<comment type="cofactor">
    <cofactor evidence="8">
        <name>Mg(2+)</name>
        <dbReference type="ChEBI" id="CHEBI:18420"/>
    </cofactor>
</comment>
<dbReference type="GO" id="GO:0005737">
    <property type="term" value="C:cytoplasm"/>
    <property type="evidence" value="ECO:0007669"/>
    <property type="project" value="UniProtKB-SubCell"/>
</dbReference>
<dbReference type="NCBIfam" id="TIGR02665">
    <property type="entry name" value="molyb_mobA"/>
    <property type="match status" value="1"/>
</dbReference>
<evidence type="ECO:0000256" key="8">
    <source>
        <dbReference type="HAMAP-Rule" id="MF_00316"/>
    </source>
</evidence>
<evidence type="ECO:0000256" key="4">
    <source>
        <dbReference type="ARBA" id="ARBA00022741"/>
    </source>
</evidence>
<comment type="function">
    <text evidence="8">Transfers a GMP moiety from GTP to Mo-molybdopterin (Mo-MPT) cofactor (Moco or molybdenum cofactor) to form Mo-molybdopterin guanine dinucleotide (Mo-MGD) cofactor.</text>
</comment>
<reference evidence="11" key="1">
    <citation type="submission" date="2015-07" db="EMBL/GenBank/DDBJ databases">
        <authorList>
            <person name="Rodrigo-Torres Lidia"/>
            <person name="Arahal R.David."/>
        </authorList>
    </citation>
    <scope>NUCLEOTIDE SEQUENCE [LARGE SCALE GENOMIC DNA]</scope>
    <source>
        <strain evidence="11">CECT 4801</strain>
    </source>
</reference>
<feature type="domain" description="MobA-like NTP transferase" evidence="9">
    <location>
        <begin position="15"/>
        <end position="173"/>
    </location>
</feature>
<dbReference type="SUPFAM" id="SSF53448">
    <property type="entry name" value="Nucleotide-diphospho-sugar transferases"/>
    <property type="match status" value="1"/>
</dbReference>
<dbReference type="PANTHER" id="PTHR19136:SF81">
    <property type="entry name" value="MOLYBDENUM COFACTOR GUANYLYLTRANSFERASE"/>
    <property type="match status" value="1"/>
</dbReference>
<dbReference type="InterPro" id="IPR029044">
    <property type="entry name" value="Nucleotide-diphossugar_trans"/>
</dbReference>
<keyword evidence="10" id="KW-0548">Nucleotidyltransferase</keyword>
<keyword evidence="2 8" id="KW-0808">Transferase</keyword>
<evidence type="ECO:0000256" key="3">
    <source>
        <dbReference type="ARBA" id="ARBA00022723"/>
    </source>
</evidence>
<gene>
    <name evidence="8 10" type="primary">mobA</name>
    <name evidence="10" type="ORF">LAL4801_00386</name>
</gene>
<dbReference type="PANTHER" id="PTHR19136">
    <property type="entry name" value="MOLYBDENUM COFACTOR GUANYLYLTRANSFERASE"/>
    <property type="match status" value="1"/>
</dbReference>
<feature type="binding site" evidence="8">
    <location>
        <position position="112"/>
    </location>
    <ligand>
        <name>Mg(2+)</name>
        <dbReference type="ChEBI" id="CHEBI:18420"/>
    </ligand>
</feature>
<comment type="subunit">
    <text evidence="8">Monomer.</text>
</comment>
<keyword evidence="11" id="KW-1185">Reference proteome</keyword>
<keyword evidence="5 8" id="KW-0460">Magnesium</keyword>
<protein>
    <recommendedName>
        <fullName evidence="8">Molybdenum cofactor guanylyltransferase</fullName>
        <shortName evidence="8">MoCo guanylyltransferase</shortName>
        <ecNumber evidence="8">2.7.7.77</ecNumber>
    </recommendedName>
    <alternativeName>
        <fullName evidence="8">GTP:molybdopterin guanylyltransferase</fullName>
    </alternativeName>
    <alternativeName>
        <fullName evidence="8">Mo-MPT guanylyltransferase</fullName>
    </alternativeName>
    <alternativeName>
        <fullName evidence="8">Molybdopterin guanylyltransferase</fullName>
    </alternativeName>
    <alternativeName>
        <fullName evidence="8">Molybdopterin-guanine dinucleotide synthase</fullName>
        <shortName evidence="8">MGD synthase</shortName>
    </alternativeName>
</protein>
<feature type="binding site" evidence="8">
    <location>
        <position position="31"/>
    </location>
    <ligand>
        <name>GTP</name>
        <dbReference type="ChEBI" id="CHEBI:37565"/>
    </ligand>
</feature>
<dbReference type="GO" id="GO:0046872">
    <property type="term" value="F:metal ion binding"/>
    <property type="evidence" value="ECO:0007669"/>
    <property type="project" value="UniProtKB-KW"/>
</dbReference>
<keyword evidence="7 8" id="KW-0501">Molybdenum cofactor biosynthesis</keyword>
<feature type="binding site" evidence="8">
    <location>
        <position position="112"/>
    </location>
    <ligand>
        <name>GTP</name>
        <dbReference type="ChEBI" id="CHEBI:37565"/>
    </ligand>
</feature>
<keyword evidence="4 8" id="KW-0547">Nucleotide-binding</keyword>
<dbReference type="GO" id="GO:0061603">
    <property type="term" value="F:molybdenum cofactor guanylyltransferase activity"/>
    <property type="evidence" value="ECO:0007669"/>
    <property type="project" value="UniProtKB-EC"/>
</dbReference>
<dbReference type="InterPro" id="IPR013482">
    <property type="entry name" value="Molybde_CF_guanTrfase"/>
</dbReference>
<dbReference type="HAMAP" id="MF_00316">
    <property type="entry name" value="MobA"/>
    <property type="match status" value="1"/>
</dbReference>
<keyword evidence="1 8" id="KW-0963">Cytoplasm</keyword>
<comment type="subcellular location">
    <subcellularLocation>
        <location evidence="8">Cytoplasm</location>
    </subcellularLocation>
</comment>
<comment type="similarity">
    <text evidence="8">Belongs to the MobA family.</text>
</comment>
<dbReference type="Gene3D" id="3.90.550.10">
    <property type="entry name" value="Spore Coat Polysaccharide Biosynthesis Protein SpsA, Chain A"/>
    <property type="match status" value="1"/>
</dbReference>
<feature type="binding site" evidence="8">
    <location>
        <position position="77"/>
    </location>
    <ligand>
        <name>GTP</name>
        <dbReference type="ChEBI" id="CHEBI:37565"/>
    </ligand>
</feature>
<evidence type="ECO:0000256" key="2">
    <source>
        <dbReference type="ARBA" id="ARBA00022679"/>
    </source>
</evidence>
<feature type="binding site" evidence="8">
    <location>
        <position position="59"/>
    </location>
    <ligand>
        <name>GTP</name>
        <dbReference type="ChEBI" id="CHEBI:37565"/>
    </ligand>
</feature>
<evidence type="ECO:0000313" key="11">
    <source>
        <dbReference type="Proteomes" id="UP000048926"/>
    </source>
</evidence>
<dbReference type="Pfam" id="PF12804">
    <property type="entry name" value="NTP_transf_3"/>
    <property type="match status" value="1"/>
</dbReference>
<dbReference type="EC" id="2.7.7.77" evidence="8"/>
<dbReference type="GO" id="GO:1902758">
    <property type="term" value="P:bis(molybdopterin guanine dinucleotide)molybdenum biosynthetic process"/>
    <property type="evidence" value="ECO:0007669"/>
    <property type="project" value="TreeGrafter"/>
</dbReference>
<dbReference type="Proteomes" id="UP000048926">
    <property type="component" value="Unassembled WGS sequence"/>
</dbReference>
<evidence type="ECO:0000313" key="10">
    <source>
        <dbReference type="EMBL" id="CTQ41966.1"/>
    </source>
</evidence>
<dbReference type="RefSeq" id="WP_055653869.1">
    <property type="nucleotide sequence ID" value="NZ_CP045617.1"/>
</dbReference>
<dbReference type="AlphaFoldDB" id="A0A0M6XY85"/>
<evidence type="ECO:0000256" key="7">
    <source>
        <dbReference type="ARBA" id="ARBA00023150"/>
    </source>
</evidence>
<proteinExistence type="inferred from homology"/>
<dbReference type="EMBL" id="CXST01000001">
    <property type="protein sequence ID" value="CTQ41966.1"/>
    <property type="molecule type" value="Genomic_DNA"/>
</dbReference>
<evidence type="ECO:0000256" key="1">
    <source>
        <dbReference type="ARBA" id="ARBA00022490"/>
    </source>
</evidence>
<dbReference type="GO" id="GO:0005525">
    <property type="term" value="F:GTP binding"/>
    <property type="evidence" value="ECO:0007669"/>
    <property type="project" value="UniProtKB-UniRule"/>
</dbReference>
<organism evidence="10 11">
    <name type="scientific">Roseibium aggregatum</name>
    <dbReference type="NCBI Taxonomy" id="187304"/>
    <lineage>
        <taxon>Bacteria</taxon>
        <taxon>Pseudomonadati</taxon>
        <taxon>Pseudomonadota</taxon>
        <taxon>Alphaproteobacteria</taxon>
        <taxon>Hyphomicrobiales</taxon>
        <taxon>Stappiaceae</taxon>
        <taxon>Roseibium</taxon>
    </lineage>
</organism>